<dbReference type="Gene3D" id="2.170.260.10">
    <property type="entry name" value="paz domain"/>
    <property type="match status" value="1"/>
</dbReference>
<dbReference type="SUPFAM" id="SSF101690">
    <property type="entry name" value="PAZ domain"/>
    <property type="match status" value="1"/>
</dbReference>
<evidence type="ECO:0000313" key="3">
    <source>
        <dbReference type="EMBL" id="KAF7503211.1"/>
    </source>
</evidence>
<accession>A0A8H7A9R9</accession>
<comment type="caution">
    <text evidence="3">The sequence shown here is derived from an EMBL/GenBank/DDBJ whole genome shotgun (WGS) entry which is preliminary data.</text>
</comment>
<protein>
    <recommendedName>
        <fullName evidence="2">PAZ domain-containing protein</fullName>
    </recommendedName>
</protein>
<evidence type="ECO:0000259" key="2">
    <source>
        <dbReference type="PROSITE" id="PS50821"/>
    </source>
</evidence>
<reference evidence="3" key="1">
    <citation type="submission" date="2020-02" db="EMBL/GenBank/DDBJ databases">
        <authorList>
            <person name="Palmer J.M."/>
        </authorList>
    </citation>
    <scope>NUCLEOTIDE SEQUENCE</scope>
    <source>
        <strain evidence="3">EPUS1.4</strain>
        <tissue evidence="3">Thallus</tissue>
    </source>
</reference>
<feature type="domain" description="PAZ" evidence="2">
    <location>
        <begin position="260"/>
        <end position="366"/>
    </location>
</feature>
<dbReference type="OrthoDB" id="10284457at2759"/>
<keyword evidence="4" id="KW-1185">Reference proteome</keyword>
<proteinExistence type="predicted"/>
<feature type="region of interest" description="Disordered" evidence="1">
    <location>
        <begin position="736"/>
        <end position="831"/>
    </location>
</feature>
<dbReference type="EMBL" id="JAACFV010000191">
    <property type="protein sequence ID" value="KAF7503211.1"/>
    <property type="molecule type" value="Genomic_DNA"/>
</dbReference>
<dbReference type="Proteomes" id="UP000606974">
    <property type="component" value="Unassembled WGS sequence"/>
</dbReference>
<evidence type="ECO:0000256" key="1">
    <source>
        <dbReference type="SAM" id="MobiDB-lite"/>
    </source>
</evidence>
<dbReference type="InterPro" id="IPR036085">
    <property type="entry name" value="PAZ_dom_sf"/>
</dbReference>
<dbReference type="AlphaFoldDB" id="A0A8H7A9R9"/>
<dbReference type="PROSITE" id="PS50821">
    <property type="entry name" value="PAZ"/>
    <property type="match status" value="1"/>
</dbReference>
<gene>
    <name evidence="3" type="ORF">GJ744_004214</name>
</gene>
<dbReference type="InterPro" id="IPR003100">
    <property type="entry name" value="PAZ_dom"/>
</dbReference>
<evidence type="ECO:0000313" key="4">
    <source>
        <dbReference type="Proteomes" id="UP000606974"/>
    </source>
</evidence>
<dbReference type="GO" id="GO:0003723">
    <property type="term" value="F:RNA binding"/>
    <property type="evidence" value="ECO:0007669"/>
    <property type="project" value="InterPro"/>
</dbReference>
<feature type="compositionally biased region" description="Basic and acidic residues" evidence="1">
    <location>
        <begin position="781"/>
        <end position="790"/>
    </location>
</feature>
<feature type="compositionally biased region" description="Basic and acidic residues" evidence="1">
    <location>
        <begin position="737"/>
        <end position="758"/>
    </location>
</feature>
<name>A0A8H7A9R9_9EURO</name>
<dbReference type="Pfam" id="PF02170">
    <property type="entry name" value="PAZ"/>
    <property type="match status" value="1"/>
</dbReference>
<organism evidence="3 4">
    <name type="scientific">Endocarpon pusillum</name>
    <dbReference type="NCBI Taxonomy" id="364733"/>
    <lineage>
        <taxon>Eukaryota</taxon>
        <taxon>Fungi</taxon>
        <taxon>Dikarya</taxon>
        <taxon>Ascomycota</taxon>
        <taxon>Pezizomycotina</taxon>
        <taxon>Eurotiomycetes</taxon>
        <taxon>Chaetothyriomycetidae</taxon>
        <taxon>Verrucariales</taxon>
        <taxon>Verrucariaceae</taxon>
        <taxon>Endocarpon</taxon>
    </lineage>
</organism>
<sequence length="1022" mass="112913">MMDQPNGGTSDGSPLHETPILLKTNDFPIELKNATIYKYTIKFSTESISTADKKFLASRFMGKLQSKCKTKCFVYRSHFSVFSPSPESELVEKALQAVFFHEKERAQEAIYLPETLRSTKALGRFLTDVVVTRTNQTIKPATISPVDDDGLRICTVYADMVKIDLESFQSRLEVSEADELILWKRCEILTALDEIFLREAHDTSTVQVNGHRIFDIAGEAIAVGKGVELRRGLVAETCIAKKSVVRRITPCTGFFLRNMNLAELLQALGSLSVDEVSRLLKGISIKKTHGKQQVMQVLGVMAGNPDQETFYWNNGKTTTVSHYMEKVYRSAPKVKECKEYAKQNCVLVGSSRHQEVLPTTMCSVLPGQYFSLPAGTYFGSAQNGWPEQLTEHARKCFSGMDGDFIKLLKCSMSPMTAKQFNLSTPGLGEHSAFRAKRSDLEDRSVEGKLLTKHIAANKEDFHLERPILILIFASSDHEDLKTRFTKAFTEHATFKKGSCVSVQPIHWYDDSTASQFISNARKKLVSSNPDADNLKPAIIGFFRKPVSLGKLGIDEQERLESEDLCRTYNATKLFCHKSGYHFAGTFFRRTVKSGDDRRMKMLLVSRLKTQSASVAVSKPVLSSMDGPCKTLLLGIHVSQLHSSASQDGESDDSTPRARKEKPHCWYIVSITAKWSGSDSFHKARTLLVRSCDLSTGTFSVAPAFDSVKKAILELVDGKSLAGSKIIVLRAGVPAEKQMPKEDAQLKAAESKNGADKPAAKPAKVGPMLEGLFTSSGGKKSHNFEDGKDMTDPESPTAKNKQQRMDSNRGKSTANASKPLAHRGGGDGANEIMENAMNSRSSNHPAEEGSAPTEGLSNTELLCFKEWAKAEYASLAYVRVGTNTPARLFEPNGLPLCERKYSTFLPKGPHCTNLKAVSTVLATPSADSWMLQKVLPERAGPSTPLPLEIMWIDQDIVDDGSLLSSLSQASWDFPEGTWSSKNLSCISLAKKANRHARRVIRFVGGEPVLPEVNDYLKDSLYFI</sequence>